<dbReference type="InterPro" id="IPR017695">
    <property type="entry name" value="Se-dep_Mo_hydrolase_YqeB"/>
</dbReference>
<proteinExistence type="predicted"/>
<comment type="caution">
    <text evidence="1">The sequence shown here is derived from an EMBL/GenBank/DDBJ whole genome shotgun (WGS) entry which is preliminary data.</text>
</comment>
<dbReference type="InterPro" id="IPR011053">
    <property type="entry name" value="Single_hybrid_motif"/>
</dbReference>
<dbReference type="Proteomes" id="UP000070404">
    <property type="component" value="Unassembled WGS sequence"/>
</dbReference>
<protein>
    <recommendedName>
        <fullName evidence="3">Molybdenum hydroxylase</fullName>
    </recommendedName>
</protein>
<evidence type="ECO:0000313" key="1">
    <source>
        <dbReference type="EMBL" id="KXB06776.1"/>
    </source>
</evidence>
<organism evidence="1 2">
    <name type="scientific">candidate division MSBL1 archaeon SCGC-AAA382C18</name>
    <dbReference type="NCBI Taxonomy" id="1698281"/>
    <lineage>
        <taxon>Archaea</taxon>
        <taxon>Methanobacteriati</taxon>
        <taxon>Methanobacteriota</taxon>
        <taxon>candidate division MSBL1</taxon>
    </lineage>
</organism>
<dbReference type="SUPFAM" id="SSF51230">
    <property type="entry name" value="Single hybrid motif"/>
    <property type="match status" value="1"/>
</dbReference>
<evidence type="ECO:0000313" key="2">
    <source>
        <dbReference type="Proteomes" id="UP000070404"/>
    </source>
</evidence>
<keyword evidence="2" id="KW-1185">Reference proteome</keyword>
<name>A0A133VJZ8_9EURY</name>
<dbReference type="EMBL" id="LHYF01000024">
    <property type="protein sequence ID" value="KXB06776.1"/>
    <property type="molecule type" value="Genomic_DNA"/>
</dbReference>
<dbReference type="AlphaFoldDB" id="A0A133VJZ8"/>
<evidence type="ECO:0008006" key="3">
    <source>
        <dbReference type="Google" id="ProtNLM"/>
    </source>
</evidence>
<dbReference type="Gene3D" id="3.40.630.10">
    <property type="entry name" value="Zn peptidases"/>
    <property type="match status" value="1"/>
</dbReference>
<accession>A0A133VJZ8</accession>
<sequence length="263" mass="28112">MENDLKVVVKGAGEVASGVAYFLFSKDFPIIMTDVSKPTTQRRTVAFAEAIFSGEIEVEGVKAKKVKTNDDLFAILDDGFIPVVVDPEAGIVDDVNPEILVDGIMAKKNLGTNRKDADLVIGLGPGFSAGEDVDVVIETAEGSSLGEVIQEGEALPNTSMACDIRGYTNERVLRAPSDGIFKTSVKIGDLVEAGDKVGEVGEKKVEAEISGSIRGIVKDGLEVAENQKLGDIDPRGLREFRISDRSLAIANGVWNAIRDRFSL</sequence>
<reference evidence="1 2" key="1">
    <citation type="journal article" date="2016" name="Sci. Rep.">
        <title>Metabolic traits of an uncultured archaeal lineage -MSBL1- from brine pools of the Red Sea.</title>
        <authorList>
            <person name="Mwirichia R."/>
            <person name="Alam I."/>
            <person name="Rashid M."/>
            <person name="Vinu M."/>
            <person name="Ba-Alawi W."/>
            <person name="Anthony Kamau A."/>
            <person name="Kamanda Ngugi D."/>
            <person name="Goker M."/>
            <person name="Klenk H.P."/>
            <person name="Bajic V."/>
            <person name="Stingl U."/>
        </authorList>
    </citation>
    <scope>NUCLEOTIDE SEQUENCE [LARGE SCALE GENOMIC DNA]</scope>
    <source>
        <strain evidence="1">SCGC-AAA382C18</strain>
    </source>
</reference>
<gene>
    <name evidence="1" type="ORF">AKJ52_01610</name>
</gene>
<dbReference type="PATRIC" id="fig|1698281.3.peg.231"/>
<dbReference type="NCBIfam" id="TIGR03309">
    <property type="entry name" value="matur_yqeB"/>
    <property type="match status" value="1"/>
</dbReference>